<name>A0A5Q6PIS3_VIBCL</name>
<proteinExistence type="predicted"/>
<evidence type="ECO:0000313" key="2">
    <source>
        <dbReference type="Proteomes" id="UP000323225"/>
    </source>
</evidence>
<accession>A0A5Q6PIS3</accession>
<dbReference type="AlphaFoldDB" id="A0A5Q6PIS3"/>
<comment type="caution">
    <text evidence="1">The sequence shown here is derived from an EMBL/GenBank/DDBJ whole genome shotgun (WGS) entry which is preliminary data.</text>
</comment>
<sequence>MGNSINQEVVLLEVSAAFLPTSEMILDSIIRPDEISSVERYSSLSIIANYQKVSKVTDKTYMIHGSRQSKENLGIIEVESDRTRIRLKALVSNKREQGEKESALYLKMLENKIHELVEEAKQQILDSLHDIQTIQKKLKIESKNSINSDLFVD</sequence>
<reference evidence="1 2" key="1">
    <citation type="submission" date="2019-09" db="EMBL/GenBank/DDBJ databases">
        <authorList>
            <person name="Kritzky A."/>
            <person name="Schelkanova E.Y."/>
            <person name="Alkhova Z.V."/>
            <person name="Smirnova N.I."/>
        </authorList>
    </citation>
    <scope>NUCLEOTIDE SEQUENCE [LARGE SCALE GENOMIC DNA]</scope>
    <source>
        <strain evidence="1 2">M1526</strain>
    </source>
</reference>
<evidence type="ECO:0000313" key="1">
    <source>
        <dbReference type="EMBL" id="KAA1254746.1"/>
    </source>
</evidence>
<organism evidence="1 2">
    <name type="scientific">Vibrio cholerae</name>
    <dbReference type="NCBI Taxonomy" id="666"/>
    <lineage>
        <taxon>Bacteria</taxon>
        <taxon>Pseudomonadati</taxon>
        <taxon>Pseudomonadota</taxon>
        <taxon>Gammaproteobacteria</taxon>
        <taxon>Vibrionales</taxon>
        <taxon>Vibrionaceae</taxon>
        <taxon>Vibrio</taxon>
    </lineage>
</organism>
<protein>
    <submittedName>
        <fullName evidence="1">Uncharacterized protein</fullName>
    </submittedName>
</protein>
<dbReference type="EMBL" id="VUAA01000010">
    <property type="protein sequence ID" value="KAA1254746.1"/>
    <property type="molecule type" value="Genomic_DNA"/>
</dbReference>
<gene>
    <name evidence="1" type="ORF">F0M16_10795</name>
</gene>
<dbReference type="Proteomes" id="UP000323225">
    <property type="component" value="Unassembled WGS sequence"/>
</dbReference>